<dbReference type="InterPro" id="IPR004564">
    <property type="entry name" value="OM_lipoprot_carrier_LolA-like"/>
</dbReference>
<dbReference type="Gene3D" id="2.50.20.10">
    <property type="entry name" value="Lipoprotein localisation LolA/LolB/LppX"/>
    <property type="match status" value="1"/>
</dbReference>
<reference evidence="3 4" key="1">
    <citation type="submission" date="2018-08" db="EMBL/GenBank/DDBJ databases">
        <title>Genomic Encyclopedia of Type Strains, Phase IV (KMG-IV): sequencing the most valuable type-strain genomes for metagenomic binning, comparative biology and taxonomic classification.</title>
        <authorList>
            <person name="Goeker M."/>
        </authorList>
    </citation>
    <scope>NUCLEOTIDE SEQUENCE [LARGE SCALE GENOMIC DNA]</scope>
    <source>
        <strain evidence="3 4">DSM 25527</strain>
    </source>
</reference>
<proteinExistence type="predicted"/>
<keyword evidence="3" id="KW-0449">Lipoprotein</keyword>
<dbReference type="AlphaFoldDB" id="A0A397PE02"/>
<gene>
    <name evidence="3" type="ORF">DFR49_2628</name>
</gene>
<evidence type="ECO:0000313" key="3">
    <source>
        <dbReference type="EMBL" id="RIA44384.1"/>
    </source>
</evidence>
<keyword evidence="4" id="KW-1185">Reference proteome</keyword>
<organism evidence="3 4">
    <name type="scientific">Hephaestia caeni</name>
    <dbReference type="NCBI Taxonomy" id="645617"/>
    <lineage>
        <taxon>Bacteria</taxon>
        <taxon>Pseudomonadati</taxon>
        <taxon>Pseudomonadota</taxon>
        <taxon>Alphaproteobacteria</taxon>
        <taxon>Sphingomonadales</taxon>
        <taxon>Sphingomonadaceae</taxon>
        <taxon>Hephaestia</taxon>
    </lineage>
</organism>
<dbReference type="PANTHER" id="PTHR35869">
    <property type="entry name" value="OUTER-MEMBRANE LIPOPROTEIN CARRIER PROTEIN"/>
    <property type="match status" value="1"/>
</dbReference>
<name>A0A397PE02_9SPHN</name>
<feature type="signal peptide" evidence="2">
    <location>
        <begin position="1"/>
        <end position="21"/>
    </location>
</feature>
<comment type="caution">
    <text evidence="3">The sequence shown here is derived from an EMBL/GenBank/DDBJ whole genome shotgun (WGS) entry which is preliminary data.</text>
</comment>
<evidence type="ECO:0000256" key="2">
    <source>
        <dbReference type="SAM" id="SignalP"/>
    </source>
</evidence>
<evidence type="ECO:0000313" key="4">
    <source>
        <dbReference type="Proteomes" id="UP000266568"/>
    </source>
</evidence>
<dbReference type="Proteomes" id="UP000266568">
    <property type="component" value="Unassembled WGS sequence"/>
</dbReference>
<feature type="chain" id="PRO_5017178520" evidence="2">
    <location>
        <begin position="22"/>
        <end position="210"/>
    </location>
</feature>
<dbReference type="CDD" id="cd16325">
    <property type="entry name" value="LolA"/>
    <property type="match status" value="1"/>
</dbReference>
<accession>A0A397PE02</accession>
<protein>
    <submittedName>
        <fullName evidence="3">Outer membrane lipoprotein-sorting protein</fullName>
    </submittedName>
</protein>
<dbReference type="Pfam" id="PF03548">
    <property type="entry name" value="LolA"/>
    <property type="match status" value="1"/>
</dbReference>
<evidence type="ECO:0000256" key="1">
    <source>
        <dbReference type="ARBA" id="ARBA00022729"/>
    </source>
</evidence>
<keyword evidence="1 2" id="KW-0732">Signal</keyword>
<dbReference type="RefSeq" id="WP_119036042.1">
    <property type="nucleotide sequence ID" value="NZ_QXDC01000003.1"/>
</dbReference>
<dbReference type="EMBL" id="QXDC01000003">
    <property type="protein sequence ID" value="RIA44384.1"/>
    <property type="molecule type" value="Genomic_DNA"/>
</dbReference>
<sequence>MKVRFLALATAIAAPAIVIPAATGIAAPAAGDLATVQHYLGSVDTMTAHFTQTDRAGKVLTGTLSLKKPGKIRFQYEKGVPILIVGDGKALFFIDYSVNQVQRWPIGDSPLSVLLDPGKDMSKVAHVVPGGDPRVISVEASDPKHPQYGRITLVFARDTGATGGLTLQGWVALDSQNNRTTVRLSDQKINVPVSDNTFRWNDPRRTTRGR</sequence>
<dbReference type="InterPro" id="IPR029046">
    <property type="entry name" value="LolA/LolB/LppX"/>
</dbReference>
<dbReference type="OrthoDB" id="9800501at2"/>
<dbReference type="PANTHER" id="PTHR35869:SF1">
    <property type="entry name" value="OUTER-MEMBRANE LIPOPROTEIN CARRIER PROTEIN"/>
    <property type="match status" value="1"/>
</dbReference>
<dbReference type="SUPFAM" id="SSF89392">
    <property type="entry name" value="Prokaryotic lipoproteins and lipoprotein localization factors"/>
    <property type="match status" value="1"/>
</dbReference>